<evidence type="ECO:0000256" key="5">
    <source>
        <dbReference type="ARBA" id="ARBA00023237"/>
    </source>
</evidence>
<comment type="caution">
    <text evidence="8">The sequence shown here is derived from an EMBL/GenBank/DDBJ whole genome shotgun (WGS) entry which is preliminary data.</text>
</comment>
<protein>
    <submittedName>
        <fullName evidence="8">RagB/SusD family nutrient uptake outer membrane protein</fullName>
    </submittedName>
</protein>
<dbReference type="InterPro" id="IPR011990">
    <property type="entry name" value="TPR-like_helical_dom_sf"/>
</dbReference>
<evidence type="ECO:0000256" key="1">
    <source>
        <dbReference type="ARBA" id="ARBA00004442"/>
    </source>
</evidence>
<evidence type="ECO:0000313" key="8">
    <source>
        <dbReference type="EMBL" id="MCY1722078.1"/>
    </source>
</evidence>
<keyword evidence="9" id="KW-1185">Reference proteome</keyword>
<feature type="domain" description="RagB/SusD" evidence="6">
    <location>
        <begin position="356"/>
        <end position="486"/>
    </location>
</feature>
<dbReference type="Pfam" id="PF07980">
    <property type="entry name" value="SusD_RagB"/>
    <property type="match status" value="1"/>
</dbReference>
<organism evidence="8 9">
    <name type="scientific">Draconibacterium aestuarii</name>
    <dbReference type="NCBI Taxonomy" id="2998507"/>
    <lineage>
        <taxon>Bacteria</taxon>
        <taxon>Pseudomonadati</taxon>
        <taxon>Bacteroidota</taxon>
        <taxon>Bacteroidia</taxon>
        <taxon>Marinilabiliales</taxon>
        <taxon>Prolixibacteraceae</taxon>
        <taxon>Draconibacterium</taxon>
    </lineage>
</organism>
<dbReference type="AlphaFoldDB" id="A0A9X3FG26"/>
<dbReference type="PROSITE" id="PS51257">
    <property type="entry name" value="PROKAR_LIPOPROTEIN"/>
    <property type="match status" value="1"/>
</dbReference>
<keyword evidence="5" id="KW-0998">Cell outer membrane</keyword>
<proteinExistence type="inferred from homology"/>
<dbReference type="InterPro" id="IPR012944">
    <property type="entry name" value="SusD_RagB_dom"/>
</dbReference>
<comment type="subcellular location">
    <subcellularLocation>
        <location evidence="1">Cell outer membrane</location>
    </subcellularLocation>
</comment>
<reference evidence="8" key="1">
    <citation type="submission" date="2022-11" db="EMBL/GenBank/DDBJ databases">
        <title>Marilongibacter aestuarii gen. nov., sp. nov., isolated from tidal flat sediment.</title>
        <authorList>
            <person name="Jiayan W."/>
        </authorList>
    </citation>
    <scope>NUCLEOTIDE SEQUENCE</scope>
    <source>
        <strain evidence="8">Z1-6</strain>
    </source>
</reference>
<keyword evidence="3" id="KW-0732">Signal</keyword>
<dbReference type="InterPro" id="IPR033985">
    <property type="entry name" value="SusD-like_N"/>
</dbReference>
<accession>A0A9X3FG26</accession>
<evidence type="ECO:0000256" key="3">
    <source>
        <dbReference type="ARBA" id="ARBA00022729"/>
    </source>
</evidence>
<dbReference type="Pfam" id="PF14322">
    <property type="entry name" value="SusD-like_3"/>
    <property type="match status" value="1"/>
</dbReference>
<gene>
    <name evidence="8" type="ORF">OU798_17125</name>
</gene>
<evidence type="ECO:0000259" key="6">
    <source>
        <dbReference type="Pfam" id="PF07980"/>
    </source>
</evidence>
<name>A0A9X3FG26_9BACT</name>
<dbReference type="CDD" id="cd08977">
    <property type="entry name" value="SusD"/>
    <property type="match status" value="1"/>
</dbReference>
<keyword evidence="4" id="KW-0472">Membrane</keyword>
<feature type="domain" description="SusD-like N-terminal" evidence="7">
    <location>
        <begin position="37"/>
        <end position="222"/>
    </location>
</feature>
<sequence length="486" mass="55761">MMKNNKITIIGLIFSILLFSGCEDLLKEDVYSELDPDGLFNNEIGAEAVLYSAYAEASLNDHNGKSFLNLEEWCTDIEWETGGGENQTAVQMINFTWDASTGWITDLMWRRPYRGVRNANTILDNIDESTLPDASKKLIKAEARFVRATEYYYMYTSFGPVPLRTSAEEELELTRATEEEMMTFLETEFSEIILDLPAPGSEKLYGRAHKGAAAAFLCKFYLTTKQWQKCADAAEDVMGMGYELYPDFRELFKVENERNDEYIWVHQAVIEAPGNLYINGAFPIGFAVEPKSGFIWTSNMRNWAAQYRLYDSFYNSFEEGDQRKELIISEYINKQGETVSLLNANNTRSFKFWPDVNAQANHHGNDIPQIRYADILLARAEALNELNGPNQESIDLINKIRNRANLDDIAVADFGSKEALRDHILKERGWEFYSERKRRQDLIRHDKFISSAQERGITNAQAHHVRMPIPQIEIDANPLCEQNPGY</sequence>
<dbReference type="Proteomes" id="UP001145087">
    <property type="component" value="Unassembled WGS sequence"/>
</dbReference>
<evidence type="ECO:0000256" key="4">
    <source>
        <dbReference type="ARBA" id="ARBA00023136"/>
    </source>
</evidence>
<dbReference type="EMBL" id="JAPOHD010000030">
    <property type="protein sequence ID" value="MCY1722078.1"/>
    <property type="molecule type" value="Genomic_DNA"/>
</dbReference>
<dbReference type="Gene3D" id="1.25.40.390">
    <property type="match status" value="1"/>
</dbReference>
<comment type="similarity">
    <text evidence="2">Belongs to the SusD family.</text>
</comment>
<evidence type="ECO:0000256" key="2">
    <source>
        <dbReference type="ARBA" id="ARBA00006275"/>
    </source>
</evidence>
<evidence type="ECO:0000259" key="7">
    <source>
        <dbReference type="Pfam" id="PF14322"/>
    </source>
</evidence>
<dbReference type="RefSeq" id="WP_343334408.1">
    <property type="nucleotide sequence ID" value="NZ_JAPOHD010000030.1"/>
</dbReference>
<dbReference type="GO" id="GO:0009279">
    <property type="term" value="C:cell outer membrane"/>
    <property type="evidence" value="ECO:0007669"/>
    <property type="project" value="UniProtKB-SubCell"/>
</dbReference>
<dbReference type="SUPFAM" id="SSF48452">
    <property type="entry name" value="TPR-like"/>
    <property type="match status" value="1"/>
</dbReference>
<evidence type="ECO:0000313" key="9">
    <source>
        <dbReference type="Proteomes" id="UP001145087"/>
    </source>
</evidence>